<feature type="compositionally biased region" description="Low complexity" evidence="1">
    <location>
        <begin position="92"/>
        <end position="102"/>
    </location>
</feature>
<dbReference type="RefSeq" id="XP_071929187.1">
    <property type="nucleotide sequence ID" value="XM_072073086.1"/>
</dbReference>
<evidence type="ECO:0000313" key="2">
    <source>
        <dbReference type="Proteomes" id="UP001652660"/>
    </source>
</evidence>
<feature type="compositionally biased region" description="Low complexity" evidence="1">
    <location>
        <begin position="29"/>
        <end position="39"/>
    </location>
</feature>
<dbReference type="GeneID" id="113720326"/>
<protein>
    <submittedName>
        <fullName evidence="3">Uncharacterized protein</fullName>
    </submittedName>
</protein>
<name>A0ABM4WBL7_COFAR</name>
<evidence type="ECO:0000256" key="1">
    <source>
        <dbReference type="SAM" id="MobiDB-lite"/>
    </source>
</evidence>
<reference evidence="3" key="1">
    <citation type="submission" date="2025-08" db="UniProtKB">
        <authorList>
            <consortium name="RefSeq"/>
        </authorList>
    </citation>
    <scope>IDENTIFICATION</scope>
    <source>
        <tissue evidence="3">Leaves</tissue>
    </source>
</reference>
<dbReference type="InterPro" id="IPR011009">
    <property type="entry name" value="Kinase-like_dom_sf"/>
</dbReference>
<proteinExistence type="predicted"/>
<organism evidence="2 3">
    <name type="scientific">Coffea arabica</name>
    <name type="common">Arabian coffee</name>
    <dbReference type="NCBI Taxonomy" id="13443"/>
    <lineage>
        <taxon>Eukaryota</taxon>
        <taxon>Viridiplantae</taxon>
        <taxon>Streptophyta</taxon>
        <taxon>Embryophyta</taxon>
        <taxon>Tracheophyta</taxon>
        <taxon>Spermatophyta</taxon>
        <taxon>Magnoliopsida</taxon>
        <taxon>eudicotyledons</taxon>
        <taxon>Gunneridae</taxon>
        <taxon>Pentapetalae</taxon>
        <taxon>asterids</taxon>
        <taxon>lamiids</taxon>
        <taxon>Gentianales</taxon>
        <taxon>Rubiaceae</taxon>
        <taxon>Ixoroideae</taxon>
        <taxon>Gardenieae complex</taxon>
        <taxon>Bertiereae - Coffeeae clade</taxon>
        <taxon>Coffeeae</taxon>
        <taxon>Coffea</taxon>
    </lineage>
</organism>
<feature type="region of interest" description="Disordered" evidence="1">
    <location>
        <begin position="132"/>
        <end position="163"/>
    </location>
</feature>
<evidence type="ECO:0000313" key="3">
    <source>
        <dbReference type="RefSeq" id="XP_071929187.1"/>
    </source>
</evidence>
<dbReference type="Gene3D" id="1.10.510.10">
    <property type="entry name" value="Transferase(Phosphotransferase) domain 1"/>
    <property type="match status" value="1"/>
</dbReference>
<feature type="compositionally biased region" description="Basic and acidic residues" evidence="1">
    <location>
        <begin position="1"/>
        <end position="10"/>
    </location>
</feature>
<gene>
    <name evidence="3" type="primary">LOC113720326</name>
</gene>
<feature type="compositionally biased region" description="Low complexity" evidence="1">
    <location>
        <begin position="133"/>
        <end position="159"/>
    </location>
</feature>
<dbReference type="Proteomes" id="UP001652660">
    <property type="component" value="Chromosome 2c"/>
</dbReference>
<feature type="region of interest" description="Disordered" evidence="1">
    <location>
        <begin position="1"/>
        <end position="107"/>
    </location>
</feature>
<keyword evidence="2" id="KW-1185">Reference proteome</keyword>
<accession>A0ABM4WBL7</accession>
<dbReference type="PANTHER" id="PTHR33492">
    <property type="entry name" value="OSJNBA0043A12.37 PROTEIN-RELATED"/>
    <property type="match status" value="1"/>
</dbReference>
<feature type="region of interest" description="Disordered" evidence="1">
    <location>
        <begin position="204"/>
        <end position="231"/>
    </location>
</feature>
<feature type="region of interest" description="Disordered" evidence="1">
    <location>
        <begin position="314"/>
        <end position="335"/>
    </location>
</feature>
<dbReference type="SUPFAM" id="SSF56112">
    <property type="entry name" value="Protein kinase-like (PK-like)"/>
    <property type="match status" value="1"/>
</dbReference>
<sequence>MSDSKGDSKQHLSTPAEDPDQEPTENISQQQQHQQQQQHGIGLTGAPFVSAPSYIPSVATAGSFEQQQQQQLHFEAVNPKRPRYTAGQWKLSPSASSQQPPQKRQTQTNILVATESSPSPTPTQVATNPQTVAVAASSSDTSSSPSHSPRPSHSAASGHEAANPEGSLFQHQQFRKGKYVSPVWKPNEMLWLARAWRVQYQGGGGSERGEGGAAADVAATAPARGKTRADKDREVAEFLNRHGVSRDAKTAGTKWDNMLGEFRKVYEWERGGERDQVGKSYFRLSPYERKLHRLPASFDEEVFEELSQFMSSRMRTHSRGVSPGIVSGGIGGDDGRSVLATTTKSSLAPPPPYREEDLSLPAARSKQLVATSSGAEAFPHGGRGGTTLGFETSLDVLGGGPSTSTYSKEFRRIGKIRMIWEESVSLWAEEGEHHRGRVKIQGSSFLNADEITFLDDSMVACMMEAFEDGPLKGFSVDRFLPGQHVKVFGRRKSFFVPVPIPSGPSERVPVHSAEPSNIIRPIPAWEFQDPSDYYLGCLRVPPPTLPSLFELSWHLQEPPPEEFRFPLRKDVYKDLPQGKDLFFSISSELLDCRAIAYDILSPIMRQNPSLSGASASARDSFIGLWDDCVNRIVSKFCAVEMVFVRKSSSPLAETMQDEWPNVTAFVRNFCLWRGEETDQLREGQIDPSSSIVEKLLWTYADLPYVLGYYAVGYIVTFCAMSRSQDRIVRTDLYTVDLSTPMERLKALVPCWRIAGLLPLLADRCSQSSMSINGGDVSYKLLPYSDFERIDLGSGSILEMTPNSVTRLFSSKRRWAAVKEIYDFLDHRIPHVEFIIRSSEKDLGIVFKPRGCKLNPTSCDQLIEALKQVTKALVALHDLSFMHRDLGWEKVMKRSDRENEWFITGFDEAVSAPQIYPHGGEASGRHAPEMGRGLHGVKVDVWGVGQLVKTCGLVAVPKLLRELQNRCLDHNPEQRPTAADCYHHLLQLQSSMSAAAGGY</sequence>
<feature type="compositionally biased region" description="Low complexity" evidence="1">
    <location>
        <begin position="213"/>
        <end position="224"/>
    </location>
</feature>
<dbReference type="PANTHER" id="PTHR33492:SF9">
    <property type="entry name" value="GB|AAB80672.1"/>
    <property type="match status" value="1"/>
</dbReference>